<evidence type="ECO:0000313" key="2">
    <source>
        <dbReference type="EMBL" id="TMM48946.1"/>
    </source>
</evidence>
<keyword evidence="3" id="KW-1185">Reference proteome</keyword>
<evidence type="ECO:0000256" key="1">
    <source>
        <dbReference type="SAM" id="MobiDB-lite"/>
    </source>
</evidence>
<sequence>MVRKFLYLVAVVIVLFIAGAVALSIWSREATQIAFVPRGEFVEQAPLQTNAYQDPAMWYSRPGIGVDDPARYQPGIAEIALDPAEQAPSPDTPAAEQSLDSPAPFDTQGALPGEPADAQATPGFAVFFVHPTSYIREAVSADWNAALEDPTAENRARLFIKGMASPFNRADEIWAPKYRQAVAGAFLTDKPEADLAIDMAYRDVALAFDFFVASVDQDKPIVLAGHSQGAAHVLRLLRDKVAGTPLEARMAAVYAPGWPISVAHDLPALPIPACAAPTQSGCLLGWSSFADDGDPDFIMDRYKATPGFDGQPRGDGPILCVNPLTGMTGGAAAVTANLGTLVPDETLTSGELVANAVGARCDPRGLLLIGDPPALGQGVLPGSNYHVYDIPLFWKNLQEDVVRRVGAWTASRS</sequence>
<dbReference type="Proteomes" id="UP000309668">
    <property type="component" value="Unassembled WGS sequence"/>
</dbReference>
<reference evidence="2 3" key="1">
    <citation type="submission" date="2019-05" db="EMBL/GenBank/DDBJ databases">
        <title>Erythrobacter marisflavi sp. nov., isolated from isolated from water of an estuary environment.</title>
        <authorList>
            <person name="Yoon J.-H."/>
        </authorList>
    </citation>
    <scope>NUCLEOTIDE SEQUENCE [LARGE SCALE GENOMIC DNA]</scope>
    <source>
        <strain evidence="2 3">KEM-5</strain>
    </source>
</reference>
<proteinExistence type="predicted"/>
<gene>
    <name evidence="2" type="ORF">FEV51_06095</name>
</gene>
<dbReference type="AlphaFoldDB" id="A0A5S3PYQ0"/>
<comment type="caution">
    <text evidence="2">The sequence shown here is derived from an EMBL/GenBank/DDBJ whole genome shotgun (WGS) entry which is preliminary data.</text>
</comment>
<dbReference type="EMBL" id="VCAO01000002">
    <property type="protein sequence ID" value="TMM48946.1"/>
    <property type="molecule type" value="Genomic_DNA"/>
</dbReference>
<evidence type="ECO:0000313" key="3">
    <source>
        <dbReference type="Proteomes" id="UP000309668"/>
    </source>
</evidence>
<feature type="region of interest" description="Disordered" evidence="1">
    <location>
        <begin position="84"/>
        <end position="116"/>
    </location>
</feature>
<organism evidence="2 3">
    <name type="scientific">Qipengyuania marisflavi</name>
    <dbReference type="NCBI Taxonomy" id="2486356"/>
    <lineage>
        <taxon>Bacteria</taxon>
        <taxon>Pseudomonadati</taxon>
        <taxon>Pseudomonadota</taxon>
        <taxon>Alphaproteobacteria</taxon>
        <taxon>Sphingomonadales</taxon>
        <taxon>Erythrobacteraceae</taxon>
        <taxon>Qipengyuania</taxon>
    </lineage>
</organism>
<accession>A0A5S3PYQ0</accession>
<dbReference type="InterPro" id="IPR029058">
    <property type="entry name" value="AB_hydrolase_fold"/>
</dbReference>
<dbReference type="Pfam" id="PF11288">
    <property type="entry name" value="DUF3089"/>
    <property type="match status" value="1"/>
</dbReference>
<dbReference type="RefSeq" id="WP_138616962.1">
    <property type="nucleotide sequence ID" value="NZ_VCAO01000002.1"/>
</dbReference>
<dbReference type="OrthoDB" id="9794645at2"/>
<dbReference type="SUPFAM" id="SSF53474">
    <property type="entry name" value="alpha/beta-Hydrolases"/>
    <property type="match status" value="1"/>
</dbReference>
<protein>
    <submittedName>
        <fullName evidence="2">DUF3089 domain-containing protein</fullName>
    </submittedName>
</protein>
<dbReference type="InterPro" id="IPR021440">
    <property type="entry name" value="DUF3089"/>
</dbReference>
<name>A0A5S3PYQ0_9SPHN</name>